<dbReference type="Pfam" id="PF00126">
    <property type="entry name" value="HTH_1"/>
    <property type="match status" value="1"/>
</dbReference>
<dbReference type="EMBL" id="CP006704">
    <property type="protein sequence ID" value="AIJ48118.1"/>
    <property type="molecule type" value="Genomic_DNA"/>
</dbReference>
<name>A0A076PQW1_COMTE</name>
<dbReference type="Proteomes" id="UP000028782">
    <property type="component" value="Chromosome"/>
</dbReference>
<reference evidence="6 7" key="1">
    <citation type="journal article" date="2014" name="Genome Announc.">
        <title>Complete Genome Sequence of Polychlorinated Biphenyl Degrader Comamonas testosteroni TK102 (NBRC 109938).</title>
        <authorList>
            <person name="Fukuda K."/>
            <person name="Hosoyama A."/>
            <person name="Tsuchikane K."/>
            <person name="Ohji S."/>
            <person name="Yamazoe A."/>
            <person name="Fujita N."/>
            <person name="Shintani M."/>
            <person name="Kimbara K."/>
        </authorList>
    </citation>
    <scope>NUCLEOTIDE SEQUENCE [LARGE SCALE GENOMIC DNA]</scope>
    <source>
        <strain evidence="6">TK102</strain>
    </source>
</reference>
<evidence type="ECO:0000256" key="3">
    <source>
        <dbReference type="ARBA" id="ARBA00023125"/>
    </source>
</evidence>
<comment type="similarity">
    <text evidence="1">Belongs to the LysR transcriptional regulatory family.</text>
</comment>
<dbReference type="PROSITE" id="PS50931">
    <property type="entry name" value="HTH_LYSR"/>
    <property type="match status" value="1"/>
</dbReference>
<keyword evidence="2" id="KW-0805">Transcription regulation</keyword>
<evidence type="ECO:0000259" key="5">
    <source>
        <dbReference type="PROSITE" id="PS50931"/>
    </source>
</evidence>
<organism evidence="6 7">
    <name type="scientific">Comamonas testosteroni TK102</name>
    <dbReference type="NCBI Taxonomy" id="1392005"/>
    <lineage>
        <taxon>Bacteria</taxon>
        <taxon>Pseudomonadati</taxon>
        <taxon>Pseudomonadota</taxon>
        <taxon>Betaproteobacteria</taxon>
        <taxon>Burkholderiales</taxon>
        <taxon>Comamonadaceae</taxon>
        <taxon>Comamonas</taxon>
    </lineage>
</organism>
<dbReference type="SUPFAM" id="SSF53850">
    <property type="entry name" value="Periplasmic binding protein-like II"/>
    <property type="match status" value="1"/>
</dbReference>
<dbReference type="InterPro" id="IPR036390">
    <property type="entry name" value="WH_DNA-bd_sf"/>
</dbReference>
<dbReference type="GO" id="GO:0006351">
    <property type="term" value="P:DNA-templated transcription"/>
    <property type="evidence" value="ECO:0007669"/>
    <property type="project" value="TreeGrafter"/>
</dbReference>
<dbReference type="GO" id="GO:0043565">
    <property type="term" value="F:sequence-specific DNA binding"/>
    <property type="evidence" value="ECO:0007669"/>
    <property type="project" value="TreeGrafter"/>
</dbReference>
<sequence>MDGFSDLAFFAMLSKEGSMRGAAQQLGVTGPAVSKRLAGLEARLGARLMHRTTRRMSLTPEGERYLVEGGRLLTELGALERAIGGVAAVPQGLIRVNASFGFGRKHIAPALGVFARRFPEVEVQLHLSDRPANLIEDNFDVVIRLGDMPDSRWTARVLARNRRVLCASALYLKEAGEPSTPQELARHACLFIREGDEAFGTWHLRNGSQTETVKVRGPLSANDGESASAWAMAGHGILMRSEWEVGALIREGLLKVVLPEWRLPPADVYVQFHGGAHLPAKTKALVDHLVDVFAPQRPPGRADATW</sequence>
<evidence type="ECO:0000256" key="1">
    <source>
        <dbReference type="ARBA" id="ARBA00009437"/>
    </source>
</evidence>
<dbReference type="HOGENOM" id="CLU_039613_16_4_4"/>
<dbReference type="Pfam" id="PF03466">
    <property type="entry name" value="LysR_substrate"/>
    <property type="match status" value="1"/>
</dbReference>
<protein>
    <submittedName>
        <fullName evidence="6">Transcriptional regulator</fullName>
    </submittedName>
</protein>
<dbReference type="FunFam" id="3.40.190.290:FF:000001">
    <property type="entry name" value="Transcriptional regulator, LysR family"/>
    <property type="match status" value="1"/>
</dbReference>
<dbReference type="RefSeq" id="WP_043374150.1">
    <property type="nucleotide sequence ID" value="NZ_CP006704.1"/>
</dbReference>
<dbReference type="PANTHER" id="PTHR30537">
    <property type="entry name" value="HTH-TYPE TRANSCRIPTIONAL REGULATOR"/>
    <property type="match status" value="1"/>
</dbReference>
<gene>
    <name evidence="6" type="ORF">O987_20120</name>
</gene>
<dbReference type="FunFam" id="1.10.10.10:FF:000001">
    <property type="entry name" value="LysR family transcriptional regulator"/>
    <property type="match status" value="1"/>
</dbReference>
<proteinExistence type="inferred from homology"/>
<dbReference type="InterPro" id="IPR005119">
    <property type="entry name" value="LysR_subst-bd"/>
</dbReference>
<keyword evidence="3" id="KW-0238">DNA-binding</keyword>
<dbReference type="InterPro" id="IPR058163">
    <property type="entry name" value="LysR-type_TF_proteobact-type"/>
</dbReference>
<feature type="domain" description="HTH lysR-type" evidence="5">
    <location>
        <begin position="1"/>
        <end position="59"/>
    </location>
</feature>
<dbReference type="PANTHER" id="PTHR30537:SF5">
    <property type="entry name" value="HTH-TYPE TRANSCRIPTIONAL ACTIVATOR TTDR-RELATED"/>
    <property type="match status" value="1"/>
</dbReference>
<dbReference type="Gene3D" id="1.10.10.10">
    <property type="entry name" value="Winged helix-like DNA-binding domain superfamily/Winged helix DNA-binding domain"/>
    <property type="match status" value="1"/>
</dbReference>
<dbReference type="CDD" id="cd08479">
    <property type="entry name" value="PBP2_CrgA_like_9"/>
    <property type="match status" value="1"/>
</dbReference>
<dbReference type="SUPFAM" id="SSF46785">
    <property type="entry name" value="Winged helix' DNA-binding domain"/>
    <property type="match status" value="1"/>
</dbReference>
<dbReference type="InterPro" id="IPR000847">
    <property type="entry name" value="LysR_HTH_N"/>
</dbReference>
<dbReference type="KEGG" id="ctes:O987_20120"/>
<evidence type="ECO:0000313" key="7">
    <source>
        <dbReference type="Proteomes" id="UP000028782"/>
    </source>
</evidence>
<dbReference type="Gene3D" id="3.40.190.290">
    <property type="match status" value="1"/>
</dbReference>
<evidence type="ECO:0000256" key="2">
    <source>
        <dbReference type="ARBA" id="ARBA00023015"/>
    </source>
</evidence>
<accession>A0A076PQW1</accession>
<dbReference type="AlphaFoldDB" id="A0A076PQW1"/>
<evidence type="ECO:0000256" key="4">
    <source>
        <dbReference type="ARBA" id="ARBA00023163"/>
    </source>
</evidence>
<dbReference type="GO" id="GO:0003700">
    <property type="term" value="F:DNA-binding transcription factor activity"/>
    <property type="evidence" value="ECO:0007669"/>
    <property type="project" value="InterPro"/>
</dbReference>
<evidence type="ECO:0000313" key="6">
    <source>
        <dbReference type="EMBL" id="AIJ48118.1"/>
    </source>
</evidence>
<dbReference type="InterPro" id="IPR036388">
    <property type="entry name" value="WH-like_DNA-bd_sf"/>
</dbReference>
<keyword evidence="4" id="KW-0804">Transcription</keyword>